<dbReference type="PROSITE" id="PS51257">
    <property type="entry name" value="PROKAR_LIPOPROTEIN"/>
    <property type="match status" value="1"/>
</dbReference>
<dbReference type="CDD" id="cd00995">
    <property type="entry name" value="PBP2_NikA_DppA_OppA_like"/>
    <property type="match status" value="1"/>
</dbReference>
<dbReference type="Pfam" id="PF00496">
    <property type="entry name" value="SBP_bac_5"/>
    <property type="match status" value="1"/>
</dbReference>
<dbReference type="EMBL" id="JASCXW010000014">
    <property type="protein sequence ID" value="MDI6452957.1"/>
    <property type="molecule type" value="Genomic_DNA"/>
</dbReference>
<comment type="similarity">
    <text evidence="1">Belongs to the bacterial solute-binding protein 5 family.</text>
</comment>
<dbReference type="GO" id="GO:0043190">
    <property type="term" value="C:ATP-binding cassette (ABC) transporter complex"/>
    <property type="evidence" value="ECO:0007669"/>
    <property type="project" value="InterPro"/>
</dbReference>
<evidence type="ECO:0000256" key="1">
    <source>
        <dbReference type="ARBA" id="ARBA00005695"/>
    </source>
</evidence>
<dbReference type="PANTHER" id="PTHR30290">
    <property type="entry name" value="PERIPLASMIC BINDING COMPONENT OF ABC TRANSPORTER"/>
    <property type="match status" value="1"/>
</dbReference>
<gene>
    <name evidence="6" type="ORF">QJ521_05220</name>
</gene>
<dbReference type="GO" id="GO:0015833">
    <property type="term" value="P:peptide transport"/>
    <property type="evidence" value="ECO:0007669"/>
    <property type="project" value="TreeGrafter"/>
</dbReference>
<sequence length="622" mass="69099">MKKFVKSALTLIIALTTVFVLVACGGDSDDQTLVVGSPEISGNFMTGFGNSAYDVWVRDLIFSYGTYSTTELGEIVLNTTVVDTVTTSVASNGDKTYTFVIHDDLLWSDDEPITARDYVFNLLMSASKEWVSAGASSTLGDSLVGYAEYRAGDTSADVRFQGVKLLGDYSFSVTIDGEELPYFYETSYASIAPMPMHILAPEGAEIDSNSSGAKIGAGGFALLADAAKIGGFRYAPIVGSGPYKFVSFINQVVTLERNDNFKGNVYGDTPKIKTIVIRRVNQTLDVDLVISGEIDLVTGVIEGSKIQAAEASTTTSTNYYSRNGYGLLAMQAHFGPTMDYKVRQAIAYLTDRQYVTDVVLDGYGSITYSEYGLAQWMYVQSEDWVDANINKYSFSVTEANTVLDTTDWVYESDGTTAFDVTKAVANSEYYRYNSDGEVLQIRHLGTENNEVTTSLAAKFEINMQLVGIMYDVTESDFAFLLDHYYYAYELDEEDKLYHIFNLATNFGVAYDPYYSWHSDFLGTWMNGHQLEDSPESPAAPLNATNGTKTLDELTVELRTVAPGNTAEYLAVWREYQVRWNTLIPNVPLYSNQYYDVFNSKLKGVETTPFWNWAALINNMYFE</sequence>
<dbReference type="Gene3D" id="3.40.190.10">
    <property type="entry name" value="Periplasmic binding protein-like II"/>
    <property type="match status" value="1"/>
</dbReference>
<dbReference type="Gene3D" id="3.10.105.10">
    <property type="entry name" value="Dipeptide-binding Protein, Domain 3"/>
    <property type="match status" value="1"/>
</dbReference>
<dbReference type="Proteomes" id="UP001431532">
    <property type="component" value="Unassembled WGS sequence"/>
</dbReference>
<dbReference type="GO" id="GO:0042597">
    <property type="term" value="C:periplasmic space"/>
    <property type="evidence" value="ECO:0007669"/>
    <property type="project" value="UniProtKB-ARBA"/>
</dbReference>
<evidence type="ECO:0000313" key="7">
    <source>
        <dbReference type="Proteomes" id="UP001431532"/>
    </source>
</evidence>
<organism evidence="6 7">
    <name type="scientific">Peloplasma aerotolerans</name>
    <dbReference type="NCBI Taxonomy" id="3044389"/>
    <lineage>
        <taxon>Bacteria</taxon>
        <taxon>Bacillati</taxon>
        <taxon>Mycoplasmatota</taxon>
        <taxon>Mollicutes</taxon>
        <taxon>Acholeplasmatales</taxon>
        <taxon>Acholeplasmataceae</taxon>
        <taxon>Peloplasma</taxon>
    </lineage>
</organism>
<proteinExistence type="inferred from homology"/>
<feature type="domain" description="Solute-binding protein family 5" evidence="5">
    <location>
        <begin position="87"/>
        <end position="516"/>
    </location>
</feature>
<dbReference type="SUPFAM" id="SSF53850">
    <property type="entry name" value="Periplasmic binding protein-like II"/>
    <property type="match status" value="1"/>
</dbReference>
<comment type="caution">
    <text evidence="6">The sequence shown here is derived from an EMBL/GenBank/DDBJ whole genome shotgun (WGS) entry which is preliminary data.</text>
</comment>
<dbReference type="GO" id="GO:1904680">
    <property type="term" value="F:peptide transmembrane transporter activity"/>
    <property type="evidence" value="ECO:0007669"/>
    <property type="project" value="TreeGrafter"/>
</dbReference>
<evidence type="ECO:0000313" key="6">
    <source>
        <dbReference type="EMBL" id="MDI6452957.1"/>
    </source>
</evidence>
<dbReference type="InterPro" id="IPR000914">
    <property type="entry name" value="SBP_5_dom"/>
</dbReference>
<reference evidence="6" key="1">
    <citation type="submission" date="2023-05" db="EMBL/GenBank/DDBJ databases">
        <title>Mariniplasma microaerophilum sp. nov., a novel anaerobic mollicute isolated from terrestrial mud volcano, Taman Peninsula, Russia.</title>
        <authorList>
            <person name="Khomyakova M.A."/>
            <person name="Merkel A.Y."/>
            <person name="Slobodkin A.I."/>
        </authorList>
    </citation>
    <scope>NUCLEOTIDE SEQUENCE</scope>
    <source>
        <strain evidence="6">M4Ah</strain>
    </source>
</reference>
<evidence type="ECO:0000259" key="5">
    <source>
        <dbReference type="Pfam" id="PF00496"/>
    </source>
</evidence>
<protein>
    <submittedName>
        <fullName evidence="6">ABC transporter substrate-binding protein</fullName>
    </submittedName>
</protein>
<keyword evidence="2" id="KW-0813">Transport</keyword>
<dbReference type="PANTHER" id="PTHR30290:SF9">
    <property type="entry name" value="OLIGOPEPTIDE-BINDING PROTEIN APPA"/>
    <property type="match status" value="1"/>
</dbReference>
<name>A0AAW6U4W1_9MOLU</name>
<accession>A0AAW6U4W1</accession>
<evidence type="ECO:0000256" key="4">
    <source>
        <dbReference type="SAM" id="SignalP"/>
    </source>
</evidence>
<feature type="signal peptide" evidence="4">
    <location>
        <begin position="1"/>
        <end position="22"/>
    </location>
</feature>
<keyword evidence="3 4" id="KW-0732">Signal</keyword>
<dbReference type="AlphaFoldDB" id="A0AAW6U4W1"/>
<keyword evidence="7" id="KW-1185">Reference proteome</keyword>
<dbReference type="PIRSF" id="PIRSF002741">
    <property type="entry name" value="MppA"/>
    <property type="match status" value="1"/>
</dbReference>
<dbReference type="InterPro" id="IPR039424">
    <property type="entry name" value="SBP_5"/>
</dbReference>
<dbReference type="RefSeq" id="WP_282839384.1">
    <property type="nucleotide sequence ID" value="NZ_JASCXW010000014.1"/>
</dbReference>
<feature type="chain" id="PRO_5043947410" evidence="4">
    <location>
        <begin position="23"/>
        <end position="622"/>
    </location>
</feature>
<dbReference type="InterPro" id="IPR030678">
    <property type="entry name" value="Peptide/Ni-bd"/>
</dbReference>
<evidence type="ECO:0000256" key="2">
    <source>
        <dbReference type="ARBA" id="ARBA00022448"/>
    </source>
</evidence>
<evidence type="ECO:0000256" key="3">
    <source>
        <dbReference type="ARBA" id="ARBA00022729"/>
    </source>
</evidence>